<feature type="compositionally biased region" description="Polar residues" evidence="1">
    <location>
        <begin position="465"/>
        <end position="474"/>
    </location>
</feature>
<evidence type="ECO:0000313" key="3">
    <source>
        <dbReference type="Proteomes" id="UP001497392"/>
    </source>
</evidence>
<feature type="compositionally biased region" description="Basic residues" evidence="1">
    <location>
        <begin position="152"/>
        <end position="164"/>
    </location>
</feature>
<dbReference type="EMBL" id="CAXHTA020000012">
    <property type="protein sequence ID" value="CAL5225292.1"/>
    <property type="molecule type" value="Genomic_DNA"/>
</dbReference>
<feature type="region of interest" description="Disordered" evidence="1">
    <location>
        <begin position="41"/>
        <end position="255"/>
    </location>
</feature>
<evidence type="ECO:0000256" key="1">
    <source>
        <dbReference type="SAM" id="MobiDB-lite"/>
    </source>
</evidence>
<organism evidence="2 3">
    <name type="scientific">Coccomyxa viridis</name>
    <dbReference type="NCBI Taxonomy" id="1274662"/>
    <lineage>
        <taxon>Eukaryota</taxon>
        <taxon>Viridiplantae</taxon>
        <taxon>Chlorophyta</taxon>
        <taxon>core chlorophytes</taxon>
        <taxon>Trebouxiophyceae</taxon>
        <taxon>Trebouxiophyceae incertae sedis</taxon>
        <taxon>Coccomyxaceae</taxon>
        <taxon>Coccomyxa</taxon>
    </lineage>
</organism>
<keyword evidence="3" id="KW-1185">Reference proteome</keyword>
<sequence>MSKERRTTEELLFELEQVKRADEDHFRSLLDDMEKIQAERDRLKAENTKLLASHDGHGAASAPRSRAASPSPSTVRDKASGSARHDSERAAPHKEPLGRLAEAAPTHKDRDSANEKAIAERRLRELAASGFRKRVRSPERGQRARDPTPPRKERRRSSRSRSRTRSRDRQRPRSRGREVEHSRDRYRQPRRRSERDSSREHGQRADQGRRRYSRSPHSPRRQSERPSPQPSQSPLRQHGKDVLALPGPAQDALGSSAMTVLDPGFAEQLQSMVAPLAALGPALQGIVSMLQAVPAAVSSLKVEMSERHARNQQELQHVTKQNQELQDELSKVNAKIKTGSEIIDKSSRDMDKLKDRLEAEKAAAAERARKVEASSKALHEQQAQTGKALASVQKQMEDMPSKPAVDPKIEEELTRLRKQVELLEAERQQRLLPAVSSAPAASAMQQQNESGQMSLNADTPAYSAGQEQQTGRHA</sequence>
<protein>
    <submittedName>
        <fullName evidence="2">G8091 protein</fullName>
    </submittedName>
</protein>
<comment type="caution">
    <text evidence="2">The sequence shown here is derived from an EMBL/GenBank/DDBJ whole genome shotgun (WGS) entry which is preliminary data.</text>
</comment>
<feature type="region of interest" description="Disordered" evidence="1">
    <location>
        <begin position="433"/>
        <end position="474"/>
    </location>
</feature>
<feature type="compositionally biased region" description="Basic and acidic residues" evidence="1">
    <location>
        <begin position="136"/>
        <end position="151"/>
    </location>
</feature>
<feature type="compositionally biased region" description="Basic and acidic residues" evidence="1">
    <location>
        <begin position="395"/>
        <end position="410"/>
    </location>
</feature>
<gene>
    <name evidence="2" type="primary">g8091</name>
    <name evidence="2" type="ORF">VP750_LOCUS6951</name>
</gene>
<feature type="compositionally biased region" description="Low complexity" evidence="1">
    <location>
        <begin position="59"/>
        <end position="73"/>
    </location>
</feature>
<feature type="compositionally biased region" description="Basic and acidic residues" evidence="1">
    <location>
        <begin position="105"/>
        <end position="125"/>
    </location>
</feature>
<feature type="compositionally biased region" description="Basic and acidic residues" evidence="1">
    <location>
        <begin position="75"/>
        <end position="97"/>
    </location>
</feature>
<reference evidence="2 3" key="1">
    <citation type="submission" date="2024-06" db="EMBL/GenBank/DDBJ databases">
        <authorList>
            <person name="Kraege A."/>
            <person name="Thomma B."/>
        </authorList>
    </citation>
    <scope>NUCLEOTIDE SEQUENCE [LARGE SCALE GENOMIC DNA]</scope>
</reference>
<feature type="compositionally biased region" description="Low complexity" evidence="1">
    <location>
        <begin position="433"/>
        <end position="443"/>
    </location>
</feature>
<proteinExistence type="predicted"/>
<dbReference type="Proteomes" id="UP001497392">
    <property type="component" value="Unassembled WGS sequence"/>
</dbReference>
<feature type="compositionally biased region" description="Basic and acidic residues" evidence="1">
    <location>
        <begin position="41"/>
        <end position="57"/>
    </location>
</feature>
<name>A0ABP1G3Y5_9CHLO</name>
<feature type="compositionally biased region" description="Basic residues" evidence="1">
    <location>
        <begin position="210"/>
        <end position="220"/>
    </location>
</feature>
<accession>A0ABP1G3Y5</accession>
<feature type="compositionally biased region" description="Basic and acidic residues" evidence="1">
    <location>
        <begin position="165"/>
        <end position="209"/>
    </location>
</feature>
<evidence type="ECO:0000313" key="2">
    <source>
        <dbReference type="EMBL" id="CAL5225292.1"/>
    </source>
</evidence>
<feature type="compositionally biased region" description="Basic and acidic residues" evidence="1">
    <location>
        <begin position="346"/>
        <end position="379"/>
    </location>
</feature>
<feature type="compositionally biased region" description="Polar residues" evidence="1">
    <location>
        <begin position="444"/>
        <end position="457"/>
    </location>
</feature>
<feature type="region of interest" description="Disordered" evidence="1">
    <location>
        <begin position="346"/>
        <end position="410"/>
    </location>
</feature>